<dbReference type="Proteomes" id="UP001152759">
    <property type="component" value="Chromosome 4"/>
</dbReference>
<proteinExistence type="predicted"/>
<dbReference type="AlphaFoldDB" id="A0A9P0F2S8"/>
<dbReference type="EMBL" id="OU963865">
    <property type="protein sequence ID" value="CAH0389526.1"/>
    <property type="molecule type" value="Genomic_DNA"/>
</dbReference>
<evidence type="ECO:0000313" key="3">
    <source>
        <dbReference type="Proteomes" id="UP001152759"/>
    </source>
</evidence>
<gene>
    <name evidence="2" type="ORF">BEMITA_LOCUS8343</name>
</gene>
<organism evidence="2 3">
    <name type="scientific">Bemisia tabaci</name>
    <name type="common">Sweetpotato whitefly</name>
    <name type="synonym">Aleurodes tabaci</name>
    <dbReference type="NCBI Taxonomy" id="7038"/>
    <lineage>
        <taxon>Eukaryota</taxon>
        <taxon>Metazoa</taxon>
        <taxon>Ecdysozoa</taxon>
        <taxon>Arthropoda</taxon>
        <taxon>Hexapoda</taxon>
        <taxon>Insecta</taxon>
        <taxon>Pterygota</taxon>
        <taxon>Neoptera</taxon>
        <taxon>Paraneoptera</taxon>
        <taxon>Hemiptera</taxon>
        <taxon>Sternorrhyncha</taxon>
        <taxon>Aleyrodoidea</taxon>
        <taxon>Aleyrodidae</taxon>
        <taxon>Aleyrodinae</taxon>
        <taxon>Bemisia</taxon>
    </lineage>
</organism>
<feature type="compositionally biased region" description="Basic and acidic residues" evidence="1">
    <location>
        <begin position="108"/>
        <end position="118"/>
    </location>
</feature>
<sequence length="460" mass="51736">MASSSSSNILNKGPKPLWCIVKLMDTGELDVLPNNWILVGEGKSYYPVGNRTLVNKFAKTCEDPHVNRNLELGGVEWDLVEIEILKEDIDDFTKAMKDAIRATQGKRPSAESEKDVGRGKRLKKVKKLFSSESDRESSSAEGRKEPISSKRLKKVQKLTSSESEDCESLLTEGKMQHKQPTSSKKMQKPIPPIKPSSVPTIPTCFLAPKHKKPESAPKSPEVPQSFEESTSIQSTEESTPKRPSSSKSRKCRQRQKKHKCAVLNPITIEELAHAQCMLSREFQKLKEMLQKSMSEIMDRLDELLRNSQETSQSDDDESKAKIQELLKDAPFKTKEAFNSFDKTLSETSDLVAGLVLHFNNIIQSQNKLSHAARTIVRQVLSEELQKESSWMGLTSDKEGELKLGFGRSVFCNSVLMKTLKRSKKWKNDNIETLVKDTISNMLTMSQSLKKKPSAAKAKPK</sequence>
<keyword evidence="3" id="KW-1185">Reference proteome</keyword>
<evidence type="ECO:0000313" key="2">
    <source>
        <dbReference type="EMBL" id="CAH0389526.1"/>
    </source>
</evidence>
<feature type="compositionally biased region" description="Basic residues" evidence="1">
    <location>
        <begin position="247"/>
        <end position="256"/>
    </location>
</feature>
<feature type="region of interest" description="Disordered" evidence="1">
    <location>
        <begin position="100"/>
        <end position="256"/>
    </location>
</feature>
<protein>
    <recommendedName>
        <fullName evidence="4">DUF4806 domain-containing protein</fullName>
    </recommendedName>
</protein>
<feature type="compositionally biased region" description="Low complexity" evidence="1">
    <location>
        <begin position="227"/>
        <end position="246"/>
    </location>
</feature>
<name>A0A9P0F2S8_BEMTA</name>
<feature type="compositionally biased region" description="Basic and acidic residues" evidence="1">
    <location>
        <begin position="132"/>
        <end position="148"/>
    </location>
</feature>
<evidence type="ECO:0008006" key="4">
    <source>
        <dbReference type="Google" id="ProtNLM"/>
    </source>
</evidence>
<accession>A0A9P0F2S8</accession>
<evidence type="ECO:0000256" key="1">
    <source>
        <dbReference type="SAM" id="MobiDB-lite"/>
    </source>
</evidence>
<reference evidence="2" key="1">
    <citation type="submission" date="2021-12" db="EMBL/GenBank/DDBJ databases">
        <authorList>
            <person name="King R."/>
        </authorList>
    </citation>
    <scope>NUCLEOTIDE SEQUENCE</scope>
</reference>